<dbReference type="OrthoDB" id="7950928at2"/>
<comment type="caution">
    <text evidence="2">The sequence shown here is derived from an EMBL/GenBank/DDBJ whole genome shotgun (WGS) entry which is preliminary data.</text>
</comment>
<evidence type="ECO:0000313" key="3">
    <source>
        <dbReference type="Proteomes" id="UP000596977"/>
    </source>
</evidence>
<dbReference type="NCBIfam" id="NF041112">
    <property type="entry name" value="chap_CsgH_alph"/>
    <property type="match status" value="1"/>
</dbReference>
<dbReference type="Proteomes" id="UP000596977">
    <property type="component" value="Unassembled WGS sequence"/>
</dbReference>
<dbReference type="EMBL" id="BMKB01000004">
    <property type="protein sequence ID" value="GGA54621.1"/>
    <property type="molecule type" value="Genomic_DNA"/>
</dbReference>
<dbReference type="InterPro" id="IPR053722">
    <property type="entry name" value="Curli_assembly_CsgC/AgfC"/>
</dbReference>
<gene>
    <name evidence="2" type="ORF">GCM10011499_25990</name>
</gene>
<proteinExistence type="predicted"/>
<accession>A0A916REW2</accession>
<protein>
    <recommendedName>
        <fullName evidence="1">CsgH-like domain-containing protein</fullName>
    </recommendedName>
</protein>
<dbReference type="Gene3D" id="2.60.40.2420">
    <property type="match status" value="1"/>
</dbReference>
<dbReference type="InterPro" id="IPR047726">
    <property type="entry name" value="CsgH_dom"/>
</dbReference>
<name>A0A916REW2_9HYPH</name>
<dbReference type="Pfam" id="PF21112">
    <property type="entry name" value="CsgH"/>
    <property type="match status" value="1"/>
</dbReference>
<feature type="domain" description="CsgH-like" evidence="1">
    <location>
        <begin position="42"/>
        <end position="127"/>
    </location>
</feature>
<sequence length="135" mass="13423">MATQSKKHLAYAISIAGAAAAIVGVASVSQAHSILEEKAASHCDVIATPHNGSLGIEAIYRADGATHGQYSLSVKSAGGGNSTNINQGGGFSAQAGEILSLGRMNLGGASAYDVSLKVDANGQTHECGGRVSGAR</sequence>
<reference evidence="2 3" key="1">
    <citation type="journal article" date="2014" name="Int. J. Syst. Evol. Microbiol.">
        <title>Complete genome sequence of Corynebacterium casei LMG S-19264T (=DSM 44701T), isolated from a smear-ripened cheese.</title>
        <authorList>
            <consortium name="US DOE Joint Genome Institute (JGI-PGF)"/>
            <person name="Walter F."/>
            <person name="Albersmeier A."/>
            <person name="Kalinowski J."/>
            <person name="Ruckert C."/>
        </authorList>
    </citation>
    <scope>NUCLEOTIDE SEQUENCE [LARGE SCALE GENOMIC DNA]</scope>
    <source>
        <strain evidence="2 3">CGMCC 1.15896</strain>
    </source>
</reference>
<keyword evidence="3" id="KW-1185">Reference proteome</keyword>
<organism evidence="2 3">
    <name type="scientific">Pelagibacterium lentulum</name>
    <dbReference type="NCBI Taxonomy" id="2029865"/>
    <lineage>
        <taxon>Bacteria</taxon>
        <taxon>Pseudomonadati</taxon>
        <taxon>Pseudomonadota</taxon>
        <taxon>Alphaproteobacteria</taxon>
        <taxon>Hyphomicrobiales</taxon>
        <taxon>Devosiaceae</taxon>
        <taxon>Pelagibacterium</taxon>
    </lineage>
</organism>
<evidence type="ECO:0000259" key="1">
    <source>
        <dbReference type="Pfam" id="PF21112"/>
    </source>
</evidence>
<evidence type="ECO:0000313" key="2">
    <source>
        <dbReference type="EMBL" id="GGA54621.1"/>
    </source>
</evidence>
<dbReference type="AlphaFoldDB" id="A0A916REW2"/>
<dbReference type="InterPro" id="IPR048632">
    <property type="entry name" value="CsgH-like"/>
</dbReference>
<dbReference type="RefSeq" id="WP_127072075.1">
    <property type="nucleotide sequence ID" value="NZ_BMKB01000004.1"/>
</dbReference>